<evidence type="ECO:0000313" key="1">
    <source>
        <dbReference type="EMBL" id="EKR65078.1"/>
    </source>
</evidence>
<comment type="caution">
    <text evidence="1">The sequence shown here is derived from an EMBL/GenBank/DDBJ whole genome shotgun (WGS) entry which is preliminary data.</text>
</comment>
<gene>
    <name evidence="1" type="ORF">LEP1GSC036_0371</name>
</gene>
<reference evidence="1 2" key="1">
    <citation type="submission" date="2012-10" db="EMBL/GenBank/DDBJ databases">
        <authorList>
            <person name="Harkins D.M."/>
            <person name="Durkin A.S."/>
            <person name="Brinkac L.M."/>
            <person name="Haft D.H."/>
            <person name="Selengut J.D."/>
            <person name="Sanka R."/>
            <person name="DePew J."/>
            <person name="Purushe J."/>
            <person name="Whelen A.C."/>
            <person name="Vinetz J.M."/>
            <person name="Sutton G.G."/>
            <person name="Nierman W.C."/>
            <person name="Fouts D.E."/>
        </authorList>
    </citation>
    <scope>NUCLEOTIDE SEQUENCE [LARGE SCALE GENOMIC DNA]</scope>
    <source>
        <strain evidence="1 2">2006001853</strain>
    </source>
</reference>
<dbReference type="AlphaFoldDB" id="A0A828Z500"/>
<protein>
    <submittedName>
        <fullName evidence="1">Uncharacterized protein</fullName>
    </submittedName>
</protein>
<sequence length="52" mass="6128">MTKLLRDRICKNALKTQLRLLAAIFLSSVRLPSDIDAYFRKLTKRIVQHLQM</sequence>
<accession>A0A828Z500</accession>
<organism evidence="1 2">
    <name type="scientific">Leptospira weilii str. 2006001853</name>
    <dbReference type="NCBI Taxonomy" id="1001589"/>
    <lineage>
        <taxon>Bacteria</taxon>
        <taxon>Pseudomonadati</taxon>
        <taxon>Spirochaetota</taxon>
        <taxon>Spirochaetia</taxon>
        <taxon>Leptospirales</taxon>
        <taxon>Leptospiraceae</taxon>
        <taxon>Leptospira</taxon>
    </lineage>
</organism>
<name>A0A828Z500_9LEPT</name>
<evidence type="ECO:0000313" key="2">
    <source>
        <dbReference type="Proteomes" id="UP000001338"/>
    </source>
</evidence>
<dbReference type="EMBL" id="AFLV02000023">
    <property type="protein sequence ID" value="EKR65078.1"/>
    <property type="molecule type" value="Genomic_DNA"/>
</dbReference>
<proteinExistence type="predicted"/>
<dbReference type="Proteomes" id="UP000001338">
    <property type="component" value="Unassembled WGS sequence"/>
</dbReference>